<dbReference type="InterPro" id="IPR014735">
    <property type="entry name" value="Transposase_Tn5-like_N"/>
</dbReference>
<evidence type="ECO:0000259" key="3">
    <source>
        <dbReference type="Pfam" id="PF14706"/>
    </source>
</evidence>
<dbReference type="OrthoDB" id="8617434at2"/>
<dbReference type="Pfam" id="PF14706">
    <property type="entry name" value="Tnp_DNA_bind"/>
    <property type="match status" value="1"/>
</dbReference>
<dbReference type="EMBL" id="CP017565">
    <property type="protein sequence ID" value="APA90610.1"/>
    <property type="molecule type" value="Genomic_DNA"/>
</dbReference>
<dbReference type="SUPFAM" id="SSF53098">
    <property type="entry name" value="Ribonuclease H-like"/>
    <property type="match status" value="1"/>
</dbReference>
<dbReference type="GO" id="GO:0006313">
    <property type="term" value="P:DNA transposition"/>
    <property type="evidence" value="ECO:0007669"/>
    <property type="project" value="InterPro"/>
</dbReference>
<dbReference type="Pfam" id="PF01609">
    <property type="entry name" value="DDE_Tnp_1"/>
    <property type="match status" value="1"/>
</dbReference>
<dbReference type="PANTHER" id="PTHR37319:SF1">
    <property type="entry name" value="TRANSPOSASE TN5 DIMERISATION DOMAIN-CONTAINING PROTEIN"/>
    <property type="match status" value="1"/>
</dbReference>
<keyword evidence="4" id="KW-0614">Plasmid</keyword>
<dbReference type="InterPro" id="IPR054836">
    <property type="entry name" value="Tn5_transposase"/>
</dbReference>
<feature type="domain" description="Transposase IS4-like" evidence="1">
    <location>
        <begin position="181"/>
        <end position="346"/>
    </location>
</feature>
<dbReference type="KEGG" id="pspw:BJG93_34315"/>
<dbReference type="PANTHER" id="PTHR37319">
    <property type="entry name" value="TRANSPOSASE"/>
    <property type="match status" value="1"/>
</dbReference>
<evidence type="ECO:0000259" key="1">
    <source>
        <dbReference type="Pfam" id="PF01609"/>
    </source>
</evidence>
<proteinExistence type="predicted"/>
<keyword evidence="5" id="KW-1185">Reference proteome</keyword>
<feature type="domain" description="Transposase Tn5-like N-terminal" evidence="3">
    <location>
        <begin position="9"/>
        <end position="66"/>
    </location>
</feature>
<feature type="domain" description="Transposase Tn5 dimerisation" evidence="2">
    <location>
        <begin position="350"/>
        <end position="434"/>
    </location>
</feature>
<accession>A0A1I9YWN4</accession>
<name>A0A1I9YWN4_9BURK</name>
<geneLocation type="plasmid" evidence="4 5">
    <name>pl2WSM5005</name>
</geneLocation>
<evidence type="ECO:0000313" key="5">
    <source>
        <dbReference type="Proteomes" id="UP000179860"/>
    </source>
</evidence>
<dbReference type="InterPro" id="IPR038215">
    <property type="entry name" value="TN5-like_N_sf"/>
</dbReference>
<dbReference type="GO" id="GO:0003677">
    <property type="term" value="F:DNA binding"/>
    <property type="evidence" value="ECO:0007669"/>
    <property type="project" value="InterPro"/>
</dbReference>
<dbReference type="Gene3D" id="1.10.246.40">
    <property type="entry name" value="Tn5 transposase, domain 1"/>
    <property type="match status" value="1"/>
</dbReference>
<dbReference type="GO" id="GO:0004803">
    <property type="term" value="F:transposase activity"/>
    <property type="evidence" value="ECO:0007669"/>
    <property type="project" value="InterPro"/>
</dbReference>
<dbReference type="InterPro" id="IPR014737">
    <property type="entry name" value="Transposase_Tn5-like_C"/>
</dbReference>
<dbReference type="InterPro" id="IPR047768">
    <property type="entry name" value="Tn5p-like"/>
</dbReference>
<reference evidence="4" key="1">
    <citation type="submission" date="2016-09" db="EMBL/GenBank/DDBJ databases">
        <title>The Complete Genome of Burkholderia sprentiae wsm5005.</title>
        <authorList>
            <person name="De Meyer S."/>
            <person name="Wang P."/>
            <person name="Terpolilli J."/>
        </authorList>
    </citation>
    <scope>NUCLEOTIDE SEQUENCE [LARGE SCALE GENOMIC DNA]</scope>
    <source>
        <strain evidence="4">WSM5005</strain>
        <plasmid evidence="4">pl2WSM5005</plasmid>
    </source>
</reference>
<dbReference type="Gene3D" id="3.90.350.10">
    <property type="entry name" value="Transposase Inhibitor Protein From Tn5, Chain A, domain 1"/>
    <property type="match status" value="1"/>
</dbReference>
<dbReference type="InterPro" id="IPR012337">
    <property type="entry name" value="RNaseH-like_sf"/>
</dbReference>
<dbReference type="RefSeq" id="WP_034476926.1">
    <property type="nucleotide sequence ID" value="NZ_KI421529.1"/>
</dbReference>
<evidence type="ECO:0000313" key="4">
    <source>
        <dbReference type="EMBL" id="APA90610.1"/>
    </source>
</evidence>
<sequence>MKIRDDAGAWVDEEFETLDLGDPRRDRRAKELVKRFASRPTASIPGACEGWAETMAAYRFLGNERIDWRDMMQPHWDRTTARMGQLPVVLCIADTTELNFNGQDIEGAGPLSYEAQVGMHLHATYAVTPDREPLGVMNAWMWAREPRDANGRRGGVRESVRWIESYEIVAEQARALPGTRLVYVADREGDIAALMQRAQDLGEPADWLIRSQHNRALRDEEKLWEKVHASNVLGHISFVLAGRSGQKARGVRQELRSQRVTLPGRAGVTLTCVEAYEVDAPAGVKPVIWRLVTNREAGDAHALIEVVDWYRARWEIEMFFNVLKNACRVEALQLSQMERVEKALALYMDVSWRIARLMRVGRTCPELEASLFFAADEIHGAHVLCKKARPKKPPTLNQVIRMVASLGGFLGRKSDGEPGAKTLWIGTQRVMDAVITIQILRDGYDTSV</sequence>
<dbReference type="Pfam" id="PF02281">
    <property type="entry name" value="Dimer_Tnp_Tn5"/>
    <property type="match status" value="1"/>
</dbReference>
<dbReference type="Gene3D" id="1.10.740.10">
    <property type="entry name" value="Transferase Inhibitor Protein From Tn5, Chain"/>
    <property type="match status" value="1"/>
</dbReference>
<dbReference type="InterPro" id="IPR003201">
    <property type="entry name" value="Transposase_Tn5"/>
</dbReference>
<dbReference type="AlphaFoldDB" id="A0A1I9YWN4"/>
<dbReference type="Proteomes" id="UP000179860">
    <property type="component" value="Plasmid pl2WSM5005"/>
</dbReference>
<dbReference type="InterPro" id="IPR002559">
    <property type="entry name" value="Transposase_11"/>
</dbReference>
<protein>
    <submittedName>
        <fullName evidence="4">IS4 family transposase</fullName>
    </submittedName>
</protein>
<dbReference type="NCBIfam" id="NF033590">
    <property type="entry name" value="transpos_IS4_3"/>
    <property type="match status" value="1"/>
</dbReference>
<gene>
    <name evidence="4" type="ORF">BJG93_34315</name>
</gene>
<evidence type="ECO:0000259" key="2">
    <source>
        <dbReference type="Pfam" id="PF02281"/>
    </source>
</evidence>
<reference evidence="4" key="2">
    <citation type="submission" date="2021-06" db="EMBL/GenBank/DDBJ databases">
        <authorList>
            <person name="Rogers T.H."/>
            <person name="Ramsay J.P."/>
            <person name="Wang P."/>
            <person name="Terpolilli J."/>
        </authorList>
    </citation>
    <scope>NUCLEOTIDE SEQUENCE</scope>
    <source>
        <strain evidence="4">WSM5005</strain>
        <plasmid evidence="4">pl2WSM5005</plasmid>
    </source>
</reference>
<organism evidence="4 5">
    <name type="scientific">Paraburkholderia sprentiae WSM5005</name>
    <dbReference type="NCBI Taxonomy" id="754502"/>
    <lineage>
        <taxon>Bacteria</taxon>
        <taxon>Pseudomonadati</taxon>
        <taxon>Pseudomonadota</taxon>
        <taxon>Betaproteobacteria</taxon>
        <taxon>Burkholderiales</taxon>
        <taxon>Burkholderiaceae</taxon>
        <taxon>Paraburkholderia</taxon>
    </lineage>
</organism>